<evidence type="ECO:0000313" key="1">
    <source>
        <dbReference type="EMBL" id="KAJ0175638.1"/>
    </source>
</evidence>
<accession>A0ACC1CVG5</accession>
<evidence type="ECO:0000313" key="2">
    <source>
        <dbReference type="Proteomes" id="UP000824533"/>
    </source>
</evidence>
<gene>
    <name evidence="1" type="ORF">K1T71_008797</name>
</gene>
<dbReference type="Proteomes" id="UP000824533">
    <property type="component" value="Linkage Group LG15"/>
</dbReference>
<proteinExistence type="predicted"/>
<keyword evidence="2" id="KW-1185">Reference proteome</keyword>
<reference evidence="1 2" key="1">
    <citation type="journal article" date="2021" name="Front. Genet.">
        <title>Chromosome-Level Genome Assembly Reveals Significant Gene Expansion in the Toll and IMD Signaling Pathways of Dendrolimus kikuchii.</title>
        <authorList>
            <person name="Zhou J."/>
            <person name="Wu P."/>
            <person name="Xiong Z."/>
            <person name="Liu N."/>
            <person name="Zhao N."/>
            <person name="Ji M."/>
            <person name="Qiu Y."/>
            <person name="Yang B."/>
        </authorList>
    </citation>
    <scope>NUCLEOTIDE SEQUENCE [LARGE SCALE GENOMIC DNA]</scope>
    <source>
        <strain evidence="1">Ann1</strain>
    </source>
</reference>
<dbReference type="EMBL" id="CM034401">
    <property type="protein sequence ID" value="KAJ0175638.1"/>
    <property type="molecule type" value="Genomic_DNA"/>
</dbReference>
<comment type="caution">
    <text evidence="1">The sequence shown here is derived from an EMBL/GenBank/DDBJ whole genome shotgun (WGS) entry which is preliminary data.</text>
</comment>
<organism evidence="1 2">
    <name type="scientific">Dendrolimus kikuchii</name>
    <dbReference type="NCBI Taxonomy" id="765133"/>
    <lineage>
        <taxon>Eukaryota</taxon>
        <taxon>Metazoa</taxon>
        <taxon>Ecdysozoa</taxon>
        <taxon>Arthropoda</taxon>
        <taxon>Hexapoda</taxon>
        <taxon>Insecta</taxon>
        <taxon>Pterygota</taxon>
        <taxon>Neoptera</taxon>
        <taxon>Endopterygota</taxon>
        <taxon>Lepidoptera</taxon>
        <taxon>Glossata</taxon>
        <taxon>Ditrysia</taxon>
        <taxon>Bombycoidea</taxon>
        <taxon>Lasiocampidae</taxon>
        <taxon>Dendrolimus</taxon>
    </lineage>
</organism>
<protein>
    <submittedName>
        <fullName evidence="1">Uncharacterized protein</fullName>
    </submittedName>
</protein>
<name>A0ACC1CVG5_9NEOP</name>
<sequence length="405" mass="46454">MEIKLLDIITRSIQNTGLNLYEVPCSLHWLAKISIVCFLGTYILQLIALVMAKDDSERLFECFSVISFCGMGILKLVSFRYSNKHWNFLLNQVSKLENEQINDDEDSIGIEYESDEEEENTVIFKRHIKEYTAKFNKTSSILSKIYWFTAFVFVVSPFVEYFLRRFRGFEDIDLPHVLPGWSPLDRLSFVGYLLTVVCEIVAAIYCVFVHVAFDLTAVGIMTFSCGQYSLLRNYSELIGGKSMKLNICKKRDIRAHFRITKCHRIHILLNRSISTLDSLLKTMLGVYFFVATLTLCSVALRLKTEIMSVTELVTLLQYMCATLTQLFLYCSYGNNVLYESSVGVGQGPFCAAYWCLSPKLRHELLLLGICMMQTRRLHAGPFNSLDLPSFVQIVRAAYSYYAVLI</sequence>